<evidence type="ECO:0000256" key="1">
    <source>
        <dbReference type="ARBA" id="ARBA00008956"/>
    </source>
</evidence>
<keyword evidence="5" id="KW-0175">Coiled coil</keyword>
<keyword evidence="2" id="KW-0217">Developmental protein</keyword>
<keyword evidence="7" id="KW-1185">Reference proteome</keyword>
<dbReference type="Gene3D" id="1.10.287.2610">
    <property type="match status" value="1"/>
</dbReference>
<dbReference type="GO" id="GO:0030154">
    <property type="term" value="P:cell differentiation"/>
    <property type="evidence" value="ECO:0007669"/>
    <property type="project" value="UniProtKB-KW"/>
</dbReference>
<evidence type="ECO:0000313" key="7">
    <source>
        <dbReference type="Proteomes" id="UP000516437"/>
    </source>
</evidence>
<accession>A0A6A1URC9</accession>
<keyword evidence="3" id="KW-0221">Differentiation</keyword>
<feature type="coiled-coil region" evidence="5">
    <location>
        <begin position="151"/>
        <end position="262"/>
    </location>
</feature>
<feature type="coiled-coil region" evidence="5">
    <location>
        <begin position="95"/>
        <end position="122"/>
    </location>
</feature>
<protein>
    <submittedName>
        <fullName evidence="6">FRIGIDA-like protein 5</fullName>
    </submittedName>
</protein>
<dbReference type="AlphaFoldDB" id="A0A6A1URC9"/>
<dbReference type="GO" id="GO:0009908">
    <property type="term" value="P:flower development"/>
    <property type="evidence" value="ECO:0007669"/>
    <property type="project" value="UniProtKB-KW"/>
</dbReference>
<evidence type="ECO:0000256" key="3">
    <source>
        <dbReference type="ARBA" id="ARBA00022782"/>
    </source>
</evidence>
<proteinExistence type="inferred from homology"/>
<dbReference type="PANTHER" id="PTHR31791">
    <property type="entry name" value="FRIGIDA-LIKE PROTEIN 3-RELATED"/>
    <property type="match status" value="1"/>
</dbReference>
<comment type="similarity">
    <text evidence="1">Belongs to the Frigida family.</text>
</comment>
<dbReference type="SUPFAM" id="SSF57997">
    <property type="entry name" value="Tropomyosin"/>
    <property type="match status" value="2"/>
</dbReference>
<name>A0A6A1URC9_9ROSI</name>
<dbReference type="Pfam" id="PF07899">
    <property type="entry name" value="Frigida"/>
    <property type="match status" value="2"/>
</dbReference>
<evidence type="ECO:0000256" key="2">
    <source>
        <dbReference type="ARBA" id="ARBA00022473"/>
    </source>
</evidence>
<evidence type="ECO:0000256" key="5">
    <source>
        <dbReference type="SAM" id="Coils"/>
    </source>
</evidence>
<feature type="coiled-coil region" evidence="5">
    <location>
        <begin position="416"/>
        <end position="488"/>
    </location>
</feature>
<organism evidence="6 7">
    <name type="scientific">Morella rubra</name>
    <name type="common">Chinese bayberry</name>
    <dbReference type="NCBI Taxonomy" id="262757"/>
    <lineage>
        <taxon>Eukaryota</taxon>
        <taxon>Viridiplantae</taxon>
        <taxon>Streptophyta</taxon>
        <taxon>Embryophyta</taxon>
        <taxon>Tracheophyta</taxon>
        <taxon>Spermatophyta</taxon>
        <taxon>Magnoliopsida</taxon>
        <taxon>eudicotyledons</taxon>
        <taxon>Gunneridae</taxon>
        <taxon>Pentapetalae</taxon>
        <taxon>rosids</taxon>
        <taxon>fabids</taxon>
        <taxon>Fagales</taxon>
        <taxon>Myricaceae</taxon>
        <taxon>Morella</taxon>
    </lineage>
</organism>
<evidence type="ECO:0000256" key="4">
    <source>
        <dbReference type="ARBA" id="ARBA00023089"/>
    </source>
</evidence>
<keyword evidence="4" id="KW-0287">Flowering</keyword>
<dbReference type="EMBL" id="RXIC02000026">
    <property type="protein sequence ID" value="KAB1202347.1"/>
    <property type="molecule type" value="Genomic_DNA"/>
</dbReference>
<dbReference type="PANTHER" id="PTHR31791:SF37">
    <property type="entry name" value="A_TM021B04.7 PROTEIN"/>
    <property type="match status" value="1"/>
</dbReference>
<sequence>MEKISSELKLSELKQNSLSKAYENVHAQASSILLLTLQWRDLEEHFDSTRKSIETRFNELKERTKEMVSTELQLDSMQKVLSDCGTELCEKESELAKVVEKLHSKEEQLDSVQKSVQEYSRDLEVRKQDLNSMQTNVRKCFSALEYKRQQLGSLEKSLEECSNKLRSKEQQLEMLDNSIGKCSEKAMLKEEELQSATKRLEDCAEQFELKQKELCEVQKLIEEQSMELGLNNKHVDSIKRLIQEYNEELELKEKLYDEIGKSIRQRTMKLALKEKEVESAEKSIKEGLEVVKSREEMLMKIKDLSKEIESMGKQLDSMKGVFKKYCADTELKKREYNALGRSLEEHKQELELKESDLKSTQDFIKEYEKQLKSKEEQLNSIQETITECSKEQKSKEQQLDSLEKYIKECVDDLESKRQLNLVEETANARLKELELEEKHLLTFKKSIEERAHYIEMRERQVEERVRELESKEKQLDIIRKSVNEAITEKELERQTNPLPAQVKIEQPENTLVSNAIVPSPAPFESHTAMDGWSLQLLMNKHLHRHELVCGKVSDILQNSSDPPKLVLDAMHGFYPPHSREGYPGSDENILRRSCIFLLEQLMKASPVVKPQVREEAMKLAVEWKAKMTVDSDNYLEVLGFLQLLAAYRLGSDFDGGELGRLLCIVDQHRQKILKSCLWIVLHTCPGTSILHSRIKLEQPELSAKNATAASANLQLSATTYGSLQSLLYEQWNRPDLMGYEILSSLQMSLDPAKLVLDVLQGSIPHIWEKGDIGLETSLMNGYILMLEQLMKVSPWIDPQVKEEATKLAVEWKVKLTAGTKDSLEVLAFLQLLATYRLVSCFNQEEILELFEVVAHYKQALVLCQSLDFADKIHGPVLLLKEHLENARRSTERSCKRKRSLEAKLPGLESISIIDVKMDIDWKSTCLQDKATDNELGLYELPWVALHYNLESQVPPMGIEIRIAELEKLKAERRRSLSALGFTVEPNDPNGGNESSKCSGKMKTNVLDLLYLLSDPMTRQLALLPCHLTLPLGIVEQVTLSMEGLGVLVLLAAPRTLPLGSVEQVMFSMEGLGVLLLLATAPRTLPLGSMEQEIFSMEGLAVSFAGLSCHE</sequence>
<dbReference type="Proteomes" id="UP000516437">
    <property type="component" value="Chromosome 8"/>
</dbReference>
<dbReference type="InterPro" id="IPR012474">
    <property type="entry name" value="Frigida"/>
</dbReference>
<dbReference type="OrthoDB" id="1166041at2759"/>
<feature type="coiled-coil region" evidence="5">
    <location>
        <begin position="294"/>
        <end position="391"/>
    </location>
</feature>
<evidence type="ECO:0000313" key="6">
    <source>
        <dbReference type="EMBL" id="KAB1202347.1"/>
    </source>
</evidence>
<comment type="caution">
    <text evidence="6">The sequence shown here is derived from an EMBL/GenBank/DDBJ whole genome shotgun (WGS) entry which is preliminary data.</text>
</comment>
<gene>
    <name evidence="6" type="ORF">CJ030_MR8G004608</name>
</gene>
<reference evidence="6 7" key="1">
    <citation type="journal article" date="2019" name="Plant Biotechnol. J.">
        <title>The red bayberry genome and genetic basis of sex determination.</title>
        <authorList>
            <person name="Jia H.M."/>
            <person name="Jia H.J."/>
            <person name="Cai Q.L."/>
            <person name="Wang Y."/>
            <person name="Zhao H.B."/>
            <person name="Yang W.F."/>
            <person name="Wang G.Y."/>
            <person name="Li Y.H."/>
            <person name="Zhan D.L."/>
            <person name="Shen Y.T."/>
            <person name="Niu Q.F."/>
            <person name="Chang L."/>
            <person name="Qiu J."/>
            <person name="Zhao L."/>
            <person name="Xie H.B."/>
            <person name="Fu W.Y."/>
            <person name="Jin J."/>
            <person name="Li X.W."/>
            <person name="Jiao Y."/>
            <person name="Zhou C.C."/>
            <person name="Tu T."/>
            <person name="Chai C.Y."/>
            <person name="Gao J.L."/>
            <person name="Fan L.J."/>
            <person name="van de Weg E."/>
            <person name="Wang J.Y."/>
            <person name="Gao Z.S."/>
        </authorList>
    </citation>
    <scope>NUCLEOTIDE SEQUENCE [LARGE SCALE GENOMIC DNA]</scope>
    <source>
        <tissue evidence="6">Leaves</tissue>
    </source>
</reference>